<dbReference type="PANTHER" id="PTHR11352:SF0">
    <property type="entry name" value="PROLIFERATING CELL NUCLEAR ANTIGEN"/>
    <property type="match status" value="1"/>
</dbReference>
<reference evidence="6 7" key="2">
    <citation type="journal article" date="2020" name="Int. J. Syst. Evol. Microbiol.">
        <title>Sulfuracidifex tepidarius gen. nov., sp. nov. and transfer of Sulfolobus metallicus Huber and Stetter 1992 to the genus Sulfuracidifex as Sulfuracidifex metallicus comb. nov.</title>
        <authorList>
            <person name="Itoh T."/>
            <person name="Miura T."/>
            <person name="Sakai H.D."/>
            <person name="Kato S."/>
            <person name="Ohkuma M."/>
            <person name="Takashina T."/>
        </authorList>
    </citation>
    <scope>NUCLEOTIDE SEQUENCE</scope>
    <source>
        <strain evidence="5 7">IC-006</strain>
        <strain evidence="6">IC-007</strain>
    </source>
</reference>
<reference evidence="8" key="1">
    <citation type="submission" date="2018-09" db="EMBL/GenBank/DDBJ databases">
        <title>Complete Genome Sequencing of Sulfolobus sp. JCM 16834.</title>
        <authorList>
            <person name="Kato S."/>
            <person name="Itoh T."/>
            <person name="Ohkuma M."/>
        </authorList>
    </citation>
    <scope>NUCLEOTIDE SEQUENCE [LARGE SCALE GENOMIC DNA]</scope>
    <source>
        <strain evidence="8">IC-007</strain>
    </source>
</reference>
<evidence type="ECO:0000313" key="8">
    <source>
        <dbReference type="Proteomes" id="UP000325030"/>
    </source>
</evidence>
<evidence type="ECO:0000256" key="1">
    <source>
        <dbReference type="ARBA" id="ARBA00022705"/>
    </source>
</evidence>
<dbReference type="KEGG" id="step:IC006_1492"/>
<dbReference type="OrthoDB" id="14749at2157"/>
<dbReference type="InterPro" id="IPR046938">
    <property type="entry name" value="DNA_clamp_sf"/>
</dbReference>
<evidence type="ECO:0000256" key="3">
    <source>
        <dbReference type="HAMAP-Rule" id="MF_00317"/>
    </source>
</evidence>
<dbReference type="STRING" id="1294262.GCA_001316085_00554"/>
<evidence type="ECO:0000256" key="2">
    <source>
        <dbReference type="ARBA" id="ARBA00023125"/>
    </source>
</evidence>
<keyword evidence="2 3" id="KW-0238">DNA-binding</keyword>
<dbReference type="Proteomes" id="UP000325030">
    <property type="component" value="Chromosome"/>
</dbReference>
<comment type="similarity">
    <text evidence="3">Belongs to the PCNA family.</text>
</comment>
<evidence type="ECO:0000259" key="4">
    <source>
        <dbReference type="Pfam" id="PF00705"/>
    </source>
</evidence>
<dbReference type="GO" id="GO:0006272">
    <property type="term" value="P:leading strand elongation"/>
    <property type="evidence" value="ECO:0007669"/>
    <property type="project" value="TreeGrafter"/>
</dbReference>
<comment type="function">
    <text evidence="3">Sliding clamp subunit that acts as a moving platform for DNA processing. Responsible for tethering the catalytic subunit of DNA polymerase and other proteins to DNA during high-speed replication.</text>
</comment>
<organism evidence="6 8">
    <name type="scientific">Sulfuracidifex tepidarius</name>
    <dbReference type="NCBI Taxonomy" id="1294262"/>
    <lineage>
        <taxon>Archaea</taxon>
        <taxon>Thermoproteota</taxon>
        <taxon>Thermoprotei</taxon>
        <taxon>Sulfolobales</taxon>
        <taxon>Sulfolobaceae</taxon>
        <taxon>Sulfuracidifex</taxon>
    </lineage>
</organism>
<dbReference type="Pfam" id="PF00705">
    <property type="entry name" value="PCNA_N"/>
    <property type="match status" value="1"/>
</dbReference>
<dbReference type="GeneID" id="41717807"/>
<keyword evidence="7" id="KW-1185">Reference proteome</keyword>
<dbReference type="PANTHER" id="PTHR11352">
    <property type="entry name" value="PROLIFERATING CELL NUCLEAR ANTIGEN"/>
    <property type="match status" value="1"/>
</dbReference>
<protein>
    <recommendedName>
        <fullName evidence="3">DNA polymerase sliding clamp</fullName>
    </recommendedName>
    <alternativeName>
        <fullName evidence="3">Proliferating cell nuclear antigen homolog</fullName>
        <shortName evidence="3">PCNA</shortName>
    </alternativeName>
</protein>
<accession>A0A510E358</accession>
<evidence type="ECO:0000313" key="7">
    <source>
        <dbReference type="Proteomes" id="UP000322983"/>
    </source>
</evidence>
<feature type="domain" description="Proliferating cell nuclear antigen PCNA N-terminal" evidence="4">
    <location>
        <begin position="16"/>
        <end position="104"/>
    </location>
</feature>
<dbReference type="GO" id="GO:0003677">
    <property type="term" value="F:DNA binding"/>
    <property type="evidence" value="ECO:0007669"/>
    <property type="project" value="UniProtKB-UniRule"/>
</dbReference>
<proteinExistence type="inferred from homology"/>
<dbReference type="EMBL" id="AP018930">
    <property type="protein sequence ID" value="BBG26942.1"/>
    <property type="molecule type" value="Genomic_DNA"/>
</dbReference>
<dbReference type="Proteomes" id="UP000322983">
    <property type="component" value="Chromosome"/>
</dbReference>
<comment type="subunit">
    <text evidence="3">Homotrimer. The subunits circularize to form a toroid; DNA passes through its center. Replication factor C (RFC) is required to load the toroid on the DNA.</text>
</comment>
<dbReference type="RefSeq" id="WP_054845124.1">
    <property type="nucleotide sequence ID" value="NZ_AP018929.1"/>
</dbReference>
<dbReference type="InterPro" id="IPR000730">
    <property type="entry name" value="Pr_cel_nuc_antig"/>
</dbReference>
<dbReference type="CDD" id="cd00577">
    <property type="entry name" value="PCNA"/>
    <property type="match status" value="1"/>
</dbReference>
<name>A0A510E358_9CREN</name>
<dbReference type="AlphaFoldDB" id="A0A510E358"/>
<dbReference type="Gene3D" id="3.70.10.10">
    <property type="match status" value="1"/>
</dbReference>
<dbReference type="EMBL" id="AP018929">
    <property type="protein sequence ID" value="BBG24185.1"/>
    <property type="molecule type" value="Genomic_DNA"/>
</dbReference>
<keyword evidence="1 3" id="KW-0235">DNA replication</keyword>
<gene>
    <name evidence="3" type="primary">pcn</name>
    <name evidence="5" type="ORF">IC006_1492</name>
    <name evidence="6" type="ORF">IC007_1469</name>
</gene>
<evidence type="ECO:0000313" key="6">
    <source>
        <dbReference type="EMBL" id="BBG26942.1"/>
    </source>
</evidence>
<dbReference type="InterPro" id="IPR022648">
    <property type="entry name" value="Pr_cel_nuc_antig_N"/>
</dbReference>
<accession>A0A510DVG2</accession>
<dbReference type="SUPFAM" id="SSF55979">
    <property type="entry name" value="DNA clamp"/>
    <property type="match status" value="2"/>
</dbReference>
<sequence length="250" mass="27250">MTFSFTYPSAKDFNDLIVALSKATDSITINVTDEGINGRYVEPDTKSMMVILNVPKTFFSSYEIEKPLSLELNLASLRKVLSKAKSRTASVEVSETDSGMRITVKDNKLGTKSNIYVSSKKGEVNDGGEPKVSPTVKMSLDSRVLELVVGDSSIIGDEVLIKGEGEEVTFSTSERGKEYTATMRKDKPLKYIEVADSAESKFRAELLKEAVSITSNFSNVDVELGTNIPLKMRGEADAGGQVTVWIAPVI</sequence>
<evidence type="ECO:0000313" key="5">
    <source>
        <dbReference type="EMBL" id="BBG24185.1"/>
    </source>
</evidence>
<dbReference type="HAMAP" id="MF_00317">
    <property type="entry name" value="DNApol_clamp_arch"/>
    <property type="match status" value="1"/>
</dbReference>
<dbReference type="GO" id="GO:0006275">
    <property type="term" value="P:regulation of DNA replication"/>
    <property type="evidence" value="ECO:0007669"/>
    <property type="project" value="UniProtKB-UniRule"/>
</dbReference>
<dbReference type="GO" id="GO:0030337">
    <property type="term" value="F:DNA polymerase processivity factor activity"/>
    <property type="evidence" value="ECO:0007669"/>
    <property type="project" value="UniProtKB-UniRule"/>
</dbReference>